<dbReference type="Proteomes" id="UP000266861">
    <property type="component" value="Unassembled WGS sequence"/>
</dbReference>
<evidence type="ECO:0000313" key="1">
    <source>
        <dbReference type="EMBL" id="RHZ84883.1"/>
    </source>
</evidence>
<evidence type="ECO:0000313" key="2">
    <source>
        <dbReference type="Proteomes" id="UP000266861"/>
    </source>
</evidence>
<dbReference type="OrthoDB" id="2445405at2759"/>
<keyword evidence="2" id="KW-1185">Reference proteome</keyword>
<name>A0A397JIU3_9GLOM</name>
<sequence>MITKFYIKRPYPTFIDYNEQLKYIYGGIISLEKLENSVIFDLLIISNELNLDELGEHLQTHFFNNDAD</sequence>
<comment type="caution">
    <text evidence="1">The sequence shown here is derived from an EMBL/GenBank/DDBJ whole genome shotgun (WGS) entry which is preliminary data.</text>
</comment>
<dbReference type="EMBL" id="PQFF01000070">
    <property type="protein sequence ID" value="RHZ84883.1"/>
    <property type="molecule type" value="Genomic_DNA"/>
</dbReference>
<reference evidence="1 2" key="1">
    <citation type="submission" date="2018-08" db="EMBL/GenBank/DDBJ databases">
        <title>Genome and evolution of the arbuscular mycorrhizal fungus Diversispora epigaea (formerly Glomus versiforme) and its bacterial endosymbionts.</title>
        <authorList>
            <person name="Sun X."/>
            <person name="Fei Z."/>
            <person name="Harrison M."/>
        </authorList>
    </citation>
    <scope>NUCLEOTIDE SEQUENCE [LARGE SCALE GENOMIC DNA]</scope>
    <source>
        <strain evidence="1 2">IT104</strain>
    </source>
</reference>
<organism evidence="1 2">
    <name type="scientific">Diversispora epigaea</name>
    <dbReference type="NCBI Taxonomy" id="1348612"/>
    <lineage>
        <taxon>Eukaryota</taxon>
        <taxon>Fungi</taxon>
        <taxon>Fungi incertae sedis</taxon>
        <taxon>Mucoromycota</taxon>
        <taxon>Glomeromycotina</taxon>
        <taxon>Glomeromycetes</taxon>
        <taxon>Diversisporales</taxon>
        <taxon>Diversisporaceae</taxon>
        <taxon>Diversispora</taxon>
    </lineage>
</organism>
<proteinExistence type="predicted"/>
<gene>
    <name evidence="1" type="ORF">Glove_74g195</name>
</gene>
<protein>
    <submittedName>
        <fullName evidence="1">Uncharacterized protein</fullName>
    </submittedName>
</protein>
<accession>A0A397JIU3</accession>
<dbReference type="AlphaFoldDB" id="A0A397JIU3"/>